<dbReference type="PROSITE" id="PS01296">
    <property type="entry name" value="RSMI"/>
    <property type="match status" value="1"/>
</dbReference>
<dbReference type="InterPro" id="IPR008189">
    <property type="entry name" value="rRNA_ssu_MeTfrase_I"/>
</dbReference>
<dbReference type="PANTHER" id="PTHR46111">
    <property type="entry name" value="RIBOSOMAL RNA SMALL SUBUNIT METHYLTRANSFERASE I"/>
    <property type="match status" value="1"/>
</dbReference>
<evidence type="ECO:0000313" key="9">
    <source>
        <dbReference type="Proteomes" id="UP000585327"/>
    </source>
</evidence>
<dbReference type="Pfam" id="PF00590">
    <property type="entry name" value="TP_methylase"/>
    <property type="match status" value="1"/>
</dbReference>
<dbReference type="NCBIfam" id="TIGR00096">
    <property type="entry name" value="16S rRNA (cytidine(1402)-2'-O)-methyltransferase"/>
    <property type="match status" value="1"/>
</dbReference>
<evidence type="ECO:0000313" key="8">
    <source>
        <dbReference type="EMBL" id="MBA4723780.1"/>
    </source>
</evidence>
<evidence type="ECO:0000256" key="1">
    <source>
        <dbReference type="ARBA" id="ARBA00022490"/>
    </source>
</evidence>
<dbReference type="CDD" id="cd11648">
    <property type="entry name" value="RsmI"/>
    <property type="match status" value="1"/>
</dbReference>
<dbReference type="GO" id="GO:0005737">
    <property type="term" value="C:cytoplasm"/>
    <property type="evidence" value="ECO:0007669"/>
    <property type="project" value="UniProtKB-SubCell"/>
</dbReference>
<dbReference type="GO" id="GO:0070677">
    <property type="term" value="F:rRNA (cytosine-2'-O-)-methyltransferase activity"/>
    <property type="evidence" value="ECO:0007669"/>
    <property type="project" value="UniProtKB-UniRule"/>
</dbReference>
<dbReference type="FunFam" id="3.40.1010.10:FF:000007">
    <property type="entry name" value="Ribosomal RNA small subunit methyltransferase I"/>
    <property type="match status" value="1"/>
</dbReference>
<comment type="function">
    <text evidence="6">Catalyzes the 2'-O-methylation of the ribose of cytidine 1402 (C1402) in 16S rRNA.</text>
</comment>
<keyword evidence="5 6" id="KW-0949">S-adenosyl-L-methionine</keyword>
<dbReference type="InterPro" id="IPR014776">
    <property type="entry name" value="4pyrrole_Mease_sub2"/>
</dbReference>
<keyword evidence="2 6" id="KW-0698">rRNA processing</keyword>
<proteinExistence type="inferred from homology"/>
<evidence type="ECO:0000256" key="6">
    <source>
        <dbReference type="HAMAP-Rule" id="MF_01877"/>
    </source>
</evidence>
<dbReference type="SUPFAM" id="SSF53790">
    <property type="entry name" value="Tetrapyrrole methylase"/>
    <property type="match status" value="1"/>
</dbReference>
<dbReference type="EC" id="2.1.1.198" evidence="6"/>
<dbReference type="Gene3D" id="3.30.950.10">
    <property type="entry name" value="Methyltransferase, Cobalt-precorrin-4 Transmethylase, Domain 2"/>
    <property type="match status" value="1"/>
</dbReference>
<dbReference type="Proteomes" id="UP000585327">
    <property type="component" value="Unassembled WGS sequence"/>
</dbReference>
<keyword evidence="1 6" id="KW-0963">Cytoplasm</keyword>
<dbReference type="InterPro" id="IPR018063">
    <property type="entry name" value="SAM_MeTrfase_RsmI_CS"/>
</dbReference>
<comment type="subcellular location">
    <subcellularLocation>
        <location evidence="6">Cytoplasm</location>
    </subcellularLocation>
</comment>
<dbReference type="PANTHER" id="PTHR46111:SF1">
    <property type="entry name" value="RIBOSOMAL RNA SMALL SUBUNIT METHYLTRANSFERASE I"/>
    <property type="match status" value="1"/>
</dbReference>
<evidence type="ECO:0000256" key="4">
    <source>
        <dbReference type="ARBA" id="ARBA00022679"/>
    </source>
</evidence>
<organism evidence="8 9">
    <name type="scientific">SAR86 cluster bacterium</name>
    <dbReference type="NCBI Taxonomy" id="2030880"/>
    <lineage>
        <taxon>Bacteria</taxon>
        <taxon>Pseudomonadati</taxon>
        <taxon>Pseudomonadota</taxon>
        <taxon>Gammaproteobacteria</taxon>
        <taxon>SAR86 cluster</taxon>
    </lineage>
</organism>
<comment type="catalytic activity">
    <reaction evidence="6">
        <text>cytidine(1402) in 16S rRNA + S-adenosyl-L-methionine = 2'-O-methylcytidine(1402) in 16S rRNA + S-adenosyl-L-homocysteine + H(+)</text>
        <dbReference type="Rhea" id="RHEA:42924"/>
        <dbReference type="Rhea" id="RHEA-COMP:10285"/>
        <dbReference type="Rhea" id="RHEA-COMP:10286"/>
        <dbReference type="ChEBI" id="CHEBI:15378"/>
        <dbReference type="ChEBI" id="CHEBI:57856"/>
        <dbReference type="ChEBI" id="CHEBI:59789"/>
        <dbReference type="ChEBI" id="CHEBI:74495"/>
        <dbReference type="ChEBI" id="CHEBI:82748"/>
        <dbReference type="EC" id="2.1.1.198"/>
    </reaction>
</comment>
<dbReference type="EMBL" id="JACETM010000005">
    <property type="protein sequence ID" value="MBA4723780.1"/>
    <property type="molecule type" value="Genomic_DNA"/>
</dbReference>
<feature type="domain" description="Tetrapyrrole methylase" evidence="7">
    <location>
        <begin position="1"/>
        <end position="201"/>
    </location>
</feature>
<gene>
    <name evidence="6 8" type="primary">rsmI</name>
    <name evidence="8" type="ORF">H2021_01045</name>
</gene>
<dbReference type="InterPro" id="IPR035996">
    <property type="entry name" value="4pyrrol_Methylase_sf"/>
</dbReference>
<name>A0A838YJL6_9GAMM</name>
<evidence type="ECO:0000256" key="2">
    <source>
        <dbReference type="ARBA" id="ARBA00022552"/>
    </source>
</evidence>
<dbReference type="Gene3D" id="3.40.1010.10">
    <property type="entry name" value="Cobalt-precorrin-4 Transmethylase, Domain 1"/>
    <property type="match status" value="1"/>
</dbReference>
<evidence type="ECO:0000256" key="3">
    <source>
        <dbReference type="ARBA" id="ARBA00022603"/>
    </source>
</evidence>
<keyword evidence="4 6" id="KW-0808">Transferase</keyword>
<comment type="caution">
    <text evidence="8">The sequence shown here is derived from an EMBL/GenBank/DDBJ whole genome shotgun (WGS) entry which is preliminary data.</text>
</comment>
<reference evidence="8 9" key="1">
    <citation type="submission" date="2020-06" db="EMBL/GenBank/DDBJ databases">
        <title>Dysbiosis in marine aquaculture revealed through microbiome analysis: reverse ecology for environmental sustainability.</title>
        <authorList>
            <person name="Haro-Moreno J.M."/>
            <person name="Coutinho F.H."/>
            <person name="Zaragoza-Solas A."/>
            <person name="Picazo A."/>
            <person name="Almagro-Moreno S."/>
            <person name="Lopez-Perez M."/>
        </authorList>
    </citation>
    <scope>NUCLEOTIDE SEQUENCE [LARGE SCALE GENOMIC DNA]</scope>
    <source>
        <strain evidence="8">MCMED-G42</strain>
    </source>
</reference>
<evidence type="ECO:0000256" key="5">
    <source>
        <dbReference type="ARBA" id="ARBA00022691"/>
    </source>
</evidence>
<dbReference type="AlphaFoldDB" id="A0A838YJL6"/>
<comment type="similarity">
    <text evidence="6">Belongs to the methyltransferase superfamily. RsmI family.</text>
</comment>
<accession>A0A838YJL6</accession>
<keyword evidence="3 6" id="KW-0489">Methyltransferase</keyword>
<dbReference type="HAMAP" id="MF_01877">
    <property type="entry name" value="16SrRNA_methyltr_I"/>
    <property type="match status" value="1"/>
</dbReference>
<dbReference type="PIRSF" id="PIRSF005917">
    <property type="entry name" value="MTase_YraL"/>
    <property type="match status" value="1"/>
</dbReference>
<dbReference type="InterPro" id="IPR000878">
    <property type="entry name" value="4pyrrol_Mease"/>
</dbReference>
<evidence type="ECO:0000259" key="7">
    <source>
        <dbReference type="Pfam" id="PF00590"/>
    </source>
</evidence>
<dbReference type="InterPro" id="IPR014777">
    <property type="entry name" value="4pyrrole_Mease_sub1"/>
</dbReference>
<sequence length="270" mass="30412">MLYFIATPIGNLNDISLRSIDLLKNTNYIFAEDTRNTKKLLDFLDIKKKVQSFHEHNEKDITPKILSILKDKSDVVIVSDAGTPAISDPGYYLLTQCIKNEISYTALPGPSSVTNALLLSGMPPSSFLFLGFIPKKGKPKHNFLESIGKTQHTTILFETAKRIENTISILNNLYPQGIDMAICREMTKIHEEVIRGSSTELAELIKLNKLTLKGEMVLVLRFSDPNRGFEIDESIMKAFLDKLPPKDAAKLLSLVSRESKREIYKQLLDL</sequence>
<protein>
    <recommendedName>
        <fullName evidence="6">Ribosomal RNA small subunit methyltransferase I</fullName>
        <ecNumber evidence="6">2.1.1.198</ecNumber>
    </recommendedName>
    <alternativeName>
        <fullName evidence="6">16S rRNA 2'-O-ribose C1402 methyltransferase</fullName>
    </alternativeName>
    <alternativeName>
        <fullName evidence="6">rRNA (cytidine-2'-O-)-methyltransferase RsmI</fullName>
    </alternativeName>
</protein>